<sequence>MALTGISLLVLAGLAAVGAAAATVVGWRQFGRLRIPARVVGVLLTQTLVLVTVGLAVNRSAQFYTNWDDLLTQATAGDRHHVSTPGKLDQWVRQHDHSDSAQPFALQWRPNGWADWHLAAPPTVTVPTDYLRNPGWRYPALLVLTSAEDGWGNAAPTDLARSAQTAAGPAVLIFAHTTPATSVPALAMTLPDQLSRDLRVTGHSWALVSSARQEPFARQVVLAAPGRYPALAVVPTGAGRGRPAGAATPQGLPVGVTVAVLGTPARTATGSPAAAPRVGSTGPSGLDALRAALIWAIRQLPAPLPESAPLVRQVRTPHGQPSPAPPPRPVQPPAGTANTSA</sequence>
<dbReference type="EMBL" id="CP058905">
    <property type="protein sequence ID" value="QLJ96979.1"/>
    <property type="molecule type" value="Genomic_DNA"/>
</dbReference>
<name>A0A7D5Y6T4_9ACTN</name>
<gene>
    <name evidence="3" type="ORF">HZU44_19125</name>
</gene>
<feature type="transmembrane region" description="Helical" evidence="2">
    <location>
        <begin position="37"/>
        <end position="57"/>
    </location>
</feature>
<dbReference type="AlphaFoldDB" id="A0A7D5Y6T4"/>
<keyword evidence="2" id="KW-0812">Transmembrane</keyword>
<organism evidence="3">
    <name type="scientific">Micromonospora carbonacea</name>
    <dbReference type="NCBI Taxonomy" id="47853"/>
    <lineage>
        <taxon>Bacteria</taxon>
        <taxon>Bacillati</taxon>
        <taxon>Actinomycetota</taxon>
        <taxon>Actinomycetes</taxon>
        <taxon>Micromonosporales</taxon>
        <taxon>Micromonosporaceae</taxon>
        <taxon>Micromonospora</taxon>
    </lineage>
</organism>
<evidence type="ECO:0000256" key="1">
    <source>
        <dbReference type="SAM" id="MobiDB-lite"/>
    </source>
</evidence>
<accession>A0A7D5Y6T4</accession>
<reference evidence="3" key="1">
    <citation type="submission" date="2020-08" db="EMBL/GenBank/DDBJ databases">
        <title>A bifunctional nitrone conjugated secondary metabolite targeting the ribosome.</title>
        <authorList>
            <person name="Limbrick E.M."/>
            <person name="Graf M."/>
            <person name="Derewacz D.K."/>
            <person name="Nguyen F."/>
            <person name="Spraggins J.M."/>
            <person name="Wieland M."/>
            <person name="Ynigez-Gutierrez A.E."/>
            <person name="Reisman B.J."/>
            <person name="Zinshteyn B."/>
            <person name="McCulloch K."/>
            <person name="Iverson T.M."/>
            <person name="Green R."/>
            <person name="Wilson D.N."/>
            <person name="Bachmann B.O."/>
        </authorList>
    </citation>
    <scope>NUCLEOTIDE SEQUENCE</scope>
    <source>
        <strain evidence="3">Africana</strain>
    </source>
</reference>
<feature type="region of interest" description="Disordered" evidence="1">
    <location>
        <begin position="308"/>
        <end position="341"/>
    </location>
</feature>
<keyword evidence="2" id="KW-1133">Transmembrane helix</keyword>
<evidence type="ECO:0008006" key="4">
    <source>
        <dbReference type="Google" id="ProtNLM"/>
    </source>
</evidence>
<evidence type="ECO:0000313" key="3">
    <source>
        <dbReference type="EMBL" id="QLJ96979.1"/>
    </source>
</evidence>
<feature type="compositionally biased region" description="Pro residues" evidence="1">
    <location>
        <begin position="320"/>
        <end position="332"/>
    </location>
</feature>
<protein>
    <recommendedName>
        <fullName evidence="4">Esterase</fullName>
    </recommendedName>
</protein>
<keyword evidence="2" id="KW-0472">Membrane</keyword>
<evidence type="ECO:0000256" key="2">
    <source>
        <dbReference type="SAM" id="Phobius"/>
    </source>
</evidence>
<proteinExistence type="predicted"/>